<dbReference type="EMBL" id="PKSL01000114">
    <property type="protein sequence ID" value="POW04252.1"/>
    <property type="molecule type" value="Genomic_DNA"/>
</dbReference>
<dbReference type="VEuPathDB" id="FungiDB:PSHT_11333"/>
<organism evidence="2 3">
    <name type="scientific">Puccinia striiformis</name>
    <dbReference type="NCBI Taxonomy" id="27350"/>
    <lineage>
        <taxon>Eukaryota</taxon>
        <taxon>Fungi</taxon>
        <taxon>Dikarya</taxon>
        <taxon>Basidiomycota</taxon>
        <taxon>Pucciniomycotina</taxon>
        <taxon>Pucciniomycetes</taxon>
        <taxon>Pucciniales</taxon>
        <taxon>Pucciniaceae</taxon>
        <taxon>Puccinia</taxon>
    </lineage>
</organism>
<evidence type="ECO:0000313" key="3">
    <source>
        <dbReference type="Proteomes" id="UP000239156"/>
    </source>
</evidence>
<feature type="signal peptide" evidence="1">
    <location>
        <begin position="1"/>
        <end position="29"/>
    </location>
</feature>
<dbReference type="AlphaFoldDB" id="A0A2S4V3Z0"/>
<evidence type="ECO:0000256" key="1">
    <source>
        <dbReference type="SAM" id="SignalP"/>
    </source>
</evidence>
<feature type="chain" id="PRO_5015490351" evidence="1">
    <location>
        <begin position="30"/>
        <end position="242"/>
    </location>
</feature>
<comment type="caution">
    <text evidence="2">The sequence shown here is derived from an EMBL/GenBank/DDBJ whole genome shotgun (WGS) entry which is preliminary data.</text>
</comment>
<reference evidence="2" key="1">
    <citation type="submission" date="2017-12" db="EMBL/GenBank/DDBJ databases">
        <title>Gene loss provides genomic basis for host adaptation in cereal stripe rust fungi.</title>
        <authorList>
            <person name="Xia C."/>
        </authorList>
    </citation>
    <scope>NUCLEOTIDE SEQUENCE [LARGE SCALE GENOMIC DNA]</scope>
    <source>
        <strain evidence="2">93-210</strain>
    </source>
</reference>
<evidence type="ECO:0000313" key="2">
    <source>
        <dbReference type="EMBL" id="POW04252.1"/>
    </source>
</evidence>
<accession>A0A2S4V3Z0</accession>
<dbReference type="Proteomes" id="UP000239156">
    <property type="component" value="Unassembled WGS sequence"/>
</dbReference>
<keyword evidence="3" id="KW-1185">Reference proteome</keyword>
<name>A0A2S4V3Z0_9BASI</name>
<gene>
    <name evidence="2" type="ORF">PSTT_10544</name>
</gene>
<proteinExistence type="predicted"/>
<dbReference type="VEuPathDB" id="FungiDB:PSTT_10544"/>
<protein>
    <submittedName>
        <fullName evidence="2">Uncharacterized protein</fullName>
    </submittedName>
</protein>
<keyword evidence="1" id="KW-0732">Signal</keyword>
<sequence length="242" mass="26970">MMYYSSSWKVLLTLSAIIVLAAQLVSIAAQDPELDFYNFQTGQEDHHTLQARQAVAQEEGASETDAQKPEDQAAKQLIEMILDTSAVLDVVTSMGSNATIVKLALMPLSKCCRKLIPLEKIYLKSLISNLKIRITLRESLPLMIILRKQHLVILLLIMETSLKSHTSESIFFSYSKILKDIIAKPEDTNFIKENYPALKAGFDELFNAYGSTLNLALPVAAKELEAKKPKESSDKSDKTPPK</sequence>